<comment type="caution">
    <text evidence="2">The sequence shown here is derived from an EMBL/GenBank/DDBJ whole genome shotgun (WGS) entry which is preliminary data.</text>
</comment>
<sequence length="89" mass="10011">MEYPRDSDTAPPPRTDGCSPQCRRHSLLDQEEDPLSAPTGHRVNYSAASVCLPKKWENSQHTQTQSTTFTCHSQGLTDDTPKKVSQRIR</sequence>
<feature type="compositionally biased region" description="Low complexity" evidence="1">
    <location>
        <begin position="59"/>
        <end position="74"/>
    </location>
</feature>
<evidence type="ECO:0000313" key="2">
    <source>
        <dbReference type="EMBL" id="GCD54526.1"/>
    </source>
</evidence>
<accession>A0A401WYY9</accession>
<dbReference type="EMBL" id="BDES01000106">
    <property type="protein sequence ID" value="GCD54526.1"/>
    <property type="molecule type" value="Genomic_DNA"/>
</dbReference>
<proteinExistence type="predicted"/>
<name>A0A401WYY9_ACEPA</name>
<feature type="region of interest" description="Disordered" evidence="1">
    <location>
        <begin position="58"/>
        <end position="89"/>
    </location>
</feature>
<dbReference type="AlphaFoldDB" id="A0A401WYY9"/>
<evidence type="ECO:0000256" key="1">
    <source>
        <dbReference type="SAM" id="MobiDB-lite"/>
    </source>
</evidence>
<reference evidence="2 3" key="1">
    <citation type="submission" date="2016-06" db="EMBL/GenBank/DDBJ databases">
        <title>Acetobacter pasteurianus NBRC 3188 whole genome sequencing project.</title>
        <authorList>
            <person name="Matsutani M."/>
            <person name="Shiwa Y."/>
            <person name="Okamoto-Kainuma A."/>
            <person name="Ishikawa M."/>
            <person name="Koizumi Y."/>
            <person name="Yoshikawa H."/>
            <person name="Yakushi T."/>
            <person name="Matsushita K."/>
        </authorList>
    </citation>
    <scope>NUCLEOTIDE SEQUENCE [LARGE SCALE GENOMIC DNA]</scope>
    <source>
        <strain evidence="2 3">NBRC 3188</strain>
    </source>
</reference>
<gene>
    <name evidence="2" type="ORF">NBRC3188_3223</name>
</gene>
<protein>
    <submittedName>
        <fullName evidence="2">Uncharacterized protein</fullName>
    </submittedName>
</protein>
<feature type="region of interest" description="Disordered" evidence="1">
    <location>
        <begin position="1"/>
        <end position="41"/>
    </location>
</feature>
<dbReference type="Proteomes" id="UP000287300">
    <property type="component" value="Unassembled WGS sequence"/>
</dbReference>
<organism evidence="2 3">
    <name type="scientific">Acetobacter pasteurianus NBRC 3188</name>
    <dbReference type="NCBI Taxonomy" id="1226663"/>
    <lineage>
        <taxon>Bacteria</taxon>
        <taxon>Pseudomonadati</taxon>
        <taxon>Pseudomonadota</taxon>
        <taxon>Alphaproteobacteria</taxon>
        <taxon>Acetobacterales</taxon>
        <taxon>Acetobacteraceae</taxon>
        <taxon>Acetobacter</taxon>
    </lineage>
</organism>
<evidence type="ECO:0000313" key="3">
    <source>
        <dbReference type="Proteomes" id="UP000287300"/>
    </source>
</evidence>